<keyword evidence="1" id="KW-1133">Transmembrane helix</keyword>
<dbReference type="EMBL" id="CP046956">
    <property type="protein sequence ID" value="QTN00620.1"/>
    <property type="molecule type" value="Genomic_DNA"/>
</dbReference>
<gene>
    <name evidence="2" type="ORF">ERJ70_15750</name>
</gene>
<keyword evidence="3" id="KW-1185">Reference proteome</keyword>
<evidence type="ECO:0000256" key="1">
    <source>
        <dbReference type="SAM" id="Phobius"/>
    </source>
</evidence>
<sequence>MSKRLKAFVDKTVRQIEGNQQEKEDLAEELLTHLQLSKQELMEVEKLSDKEAEMKAIRLFGDEAAVGSQIQQAMFPYRKEMMLALSGSSILFSFCVYLAQLFLEGDAYIFWLVLSVIVSSSLLVLSLKPVTLLNRRLWMNSLLIVYLAVYLFGLLLATGVRTSAVSSSLIVFVSLLLLLAIVLIYRTTLHDYKSGSHPLPKQAKWLHAINITAGIIVIGVVLFFLWGVLIFTGELVPAMALGLLPLIIWIGLYVMQMNLIRRHKRIAAFGTAIVPLLVIGLAVSYFIYDLMQM</sequence>
<dbReference type="Proteomes" id="UP000665043">
    <property type="component" value="Chromosome"/>
</dbReference>
<evidence type="ECO:0000313" key="2">
    <source>
        <dbReference type="EMBL" id="QTN00620.1"/>
    </source>
</evidence>
<dbReference type="NCBIfam" id="NF038403">
    <property type="entry name" value="perm_prefix_1"/>
    <property type="match status" value="1"/>
</dbReference>
<feature type="transmembrane region" description="Helical" evidence="1">
    <location>
        <begin position="137"/>
        <end position="158"/>
    </location>
</feature>
<accession>A0ABX7VUR8</accession>
<reference evidence="2 3" key="1">
    <citation type="submission" date="2019-12" db="EMBL/GenBank/DDBJ databases">
        <title>The whole genome sequencing of a strain isolated from a Mars analog, Dalangtan Playa.</title>
        <authorList>
            <person name="Huang T."/>
        </authorList>
    </citation>
    <scope>NUCLEOTIDE SEQUENCE [LARGE SCALE GENOMIC DNA]</scope>
    <source>
        <strain evidence="2 3">DP4-553-S</strain>
    </source>
</reference>
<evidence type="ECO:0000313" key="3">
    <source>
        <dbReference type="Proteomes" id="UP000665043"/>
    </source>
</evidence>
<feature type="transmembrane region" description="Helical" evidence="1">
    <location>
        <begin position="108"/>
        <end position="125"/>
    </location>
</feature>
<dbReference type="InterPro" id="IPR047928">
    <property type="entry name" value="Perm_prefix_1"/>
</dbReference>
<feature type="transmembrane region" description="Helical" evidence="1">
    <location>
        <begin position="81"/>
        <end position="102"/>
    </location>
</feature>
<keyword evidence="1" id="KW-0812">Transmembrane</keyword>
<feature type="transmembrane region" description="Helical" evidence="1">
    <location>
        <begin position="266"/>
        <end position="288"/>
    </location>
</feature>
<feature type="transmembrane region" description="Helical" evidence="1">
    <location>
        <begin position="164"/>
        <end position="185"/>
    </location>
</feature>
<dbReference type="RefSeq" id="WP_209365753.1">
    <property type="nucleotide sequence ID" value="NZ_CP046956.1"/>
</dbReference>
<organism evidence="2 3">
    <name type="scientific">Sediminibacillus dalangtanensis</name>
    <dbReference type="NCBI Taxonomy" id="2729421"/>
    <lineage>
        <taxon>Bacteria</taxon>
        <taxon>Bacillati</taxon>
        <taxon>Bacillota</taxon>
        <taxon>Bacilli</taxon>
        <taxon>Bacillales</taxon>
        <taxon>Bacillaceae</taxon>
        <taxon>Sediminibacillus</taxon>
    </lineage>
</organism>
<keyword evidence="1" id="KW-0472">Membrane</keyword>
<feature type="transmembrane region" description="Helical" evidence="1">
    <location>
        <begin position="205"/>
        <end position="229"/>
    </location>
</feature>
<name>A0ABX7VUR8_9BACI</name>
<protein>
    <submittedName>
        <fullName evidence="2">Uncharacterized protein</fullName>
    </submittedName>
</protein>
<feature type="transmembrane region" description="Helical" evidence="1">
    <location>
        <begin position="235"/>
        <end position="254"/>
    </location>
</feature>
<proteinExistence type="predicted"/>